<dbReference type="InterPro" id="IPR011517">
    <property type="entry name" value="RNA_pol_sigma70_ECF-like"/>
</dbReference>
<dbReference type="GO" id="GO:0006352">
    <property type="term" value="P:DNA-templated transcription initiation"/>
    <property type="evidence" value="ECO:0007669"/>
    <property type="project" value="InterPro"/>
</dbReference>
<dbReference type="Pfam" id="PF07638">
    <property type="entry name" value="Sigma70_ECF"/>
    <property type="match status" value="1"/>
</dbReference>
<dbReference type="SUPFAM" id="SSF88659">
    <property type="entry name" value="Sigma3 and sigma4 domains of RNA polymerase sigma factors"/>
    <property type="match status" value="1"/>
</dbReference>
<protein>
    <submittedName>
        <fullName evidence="5">RNA polymerase sigma factor</fullName>
    </submittedName>
</protein>
<organism evidence="5 6">
    <name type="scientific">Dokdonella koreensis DS-123</name>
    <dbReference type="NCBI Taxonomy" id="1300342"/>
    <lineage>
        <taxon>Bacteria</taxon>
        <taxon>Pseudomonadati</taxon>
        <taxon>Pseudomonadota</taxon>
        <taxon>Gammaproteobacteria</taxon>
        <taxon>Lysobacterales</taxon>
        <taxon>Rhodanobacteraceae</taxon>
        <taxon>Dokdonella</taxon>
    </lineage>
</organism>
<name>A0A160DXV7_9GAMM</name>
<dbReference type="Gene3D" id="1.10.10.10">
    <property type="entry name" value="Winged helix-like DNA-binding domain superfamily/Winged helix DNA-binding domain"/>
    <property type="match status" value="1"/>
</dbReference>
<evidence type="ECO:0000313" key="5">
    <source>
        <dbReference type="EMBL" id="ANB19394.1"/>
    </source>
</evidence>
<dbReference type="AlphaFoldDB" id="A0A160DXV7"/>
<evidence type="ECO:0000313" key="6">
    <source>
        <dbReference type="Proteomes" id="UP000076830"/>
    </source>
</evidence>
<dbReference type="InterPro" id="IPR039425">
    <property type="entry name" value="RNA_pol_sigma-70-like"/>
</dbReference>
<reference evidence="5 6" key="1">
    <citation type="submission" date="2016-04" db="EMBL/GenBank/DDBJ databases">
        <title>Complete genome sequence of Dokdonella koreensis DS-123T.</title>
        <authorList>
            <person name="Kim J.F."/>
            <person name="Lee H."/>
            <person name="Kwak M.-J."/>
        </authorList>
    </citation>
    <scope>NUCLEOTIDE SEQUENCE [LARGE SCALE GENOMIC DNA]</scope>
    <source>
        <strain evidence="5 6">DS-123</strain>
    </source>
</reference>
<gene>
    <name evidence="5" type="ORF">I596_3405</name>
</gene>
<keyword evidence="6" id="KW-1185">Reference proteome</keyword>
<sequence>MEPLDDITRLLDQARDGEHEAWTRLLRSAYGDIKRLARRQLAQGATMPTLNTTGLVNEWYLRVADAGDAIPENRRHFFALTAKIMRQVICTYARERSAAKRGGDQTRIDIGLVDRELSEQAHRFIVLDQALSQLGKENEDMVRVVECRFFAGMTEPETAEAVGIPMRTVQWLWAQARGRLAHIMEEP</sequence>
<proteinExistence type="predicted"/>
<accession>A0A160DXV7</accession>
<dbReference type="InterPro" id="IPR053812">
    <property type="entry name" value="HTH_Sigma70_ECF-like"/>
</dbReference>
<dbReference type="PANTHER" id="PTHR43133:SF39">
    <property type="entry name" value="SIMILAR TO RNA POLYMERASE SIGMA-E FACTOR"/>
    <property type="match status" value="1"/>
</dbReference>
<dbReference type="InterPro" id="IPR013324">
    <property type="entry name" value="RNA_pol_sigma_r3/r4-like"/>
</dbReference>
<feature type="domain" description="RNA polymerase sigma-70 ECF-like HTH" evidence="4">
    <location>
        <begin position="5"/>
        <end position="182"/>
    </location>
</feature>
<dbReference type="Gene3D" id="1.10.1740.10">
    <property type="match status" value="1"/>
</dbReference>
<dbReference type="EMBL" id="CP015249">
    <property type="protein sequence ID" value="ANB19394.1"/>
    <property type="molecule type" value="Genomic_DNA"/>
</dbReference>
<dbReference type="NCBIfam" id="TIGR02937">
    <property type="entry name" value="sigma70-ECF"/>
    <property type="match status" value="1"/>
</dbReference>
<evidence type="ECO:0000259" key="4">
    <source>
        <dbReference type="Pfam" id="PF07638"/>
    </source>
</evidence>
<dbReference type="GO" id="GO:0016987">
    <property type="term" value="F:sigma factor activity"/>
    <property type="evidence" value="ECO:0007669"/>
    <property type="project" value="UniProtKB-KW"/>
</dbReference>
<keyword evidence="3" id="KW-0804">Transcription</keyword>
<dbReference type="PANTHER" id="PTHR43133">
    <property type="entry name" value="RNA POLYMERASE ECF-TYPE SIGMA FACTO"/>
    <property type="match status" value="1"/>
</dbReference>
<evidence type="ECO:0000256" key="3">
    <source>
        <dbReference type="ARBA" id="ARBA00023163"/>
    </source>
</evidence>
<dbReference type="InterPro" id="IPR036388">
    <property type="entry name" value="WH-like_DNA-bd_sf"/>
</dbReference>
<dbReference type="NCBIfam" id="TIGR02999">
    <property type="entry name" value="Sig-70_X6"/>
    <property type="match status" value="1"/>
</dbReference>
<keyword evidence="2" id="KW-0731">Sigma factor</keyword>
<evidence type="ECO:0000256" key="2">
    <source>
        <dbReference type="ARBA" id="ARBA00023082"/>
    </source>
</evidence>
<dbReference type="Proteomes" id="UP000076830">
    <property type="component" value="Chromosome"/>
</dbReference>
<dbReference type="STRING" id="1300342.I596_3405"/>
<dbReference type="InterPro" id="IPR014284">
    <property type="entry name" value="RNA_pol_sigma-70_dom"/>
</dbReference>
<keyword evidence="1" id="KW-0805">Transcription regulation</keyword>
<dbReference type="RefSeq" id="WP_067650196.1">
    <property type="nucleotide sequence ID" value="NZ_CP015249.1"/>
</dbReference>
<dbReference type="KEGG" id="dko:I596_3405"/>
<evidence type="ECO:0000256" key="1">
    <source>
        <dbReference type="ARBA" id="ARBA00023015"/>
    </source>
</evidence>